<proteinExistence type="predicted"/>
<keyword evidence="3" id="KW-1185">Reference proteome</keyword>
<feature type="region of interest" description="Disordered" evidence="1">
    <location>
        <begin position="55"/>
        <end position="101"/>
    </location>
</feature>
<accession>A0A8J4XYV6</accession>
<organism evidence="2 3">
    <name type="scientific">Chionoecetes opilio</name>
    <name type="common">Atlantic snow crab</name>
    <name type="synonym">Cancer opilio</name>
    <dbReference type="NCBI Taxonomy" id="41210"/>
    <lineage>
        <taxon>Eukaryota</taxon>
        <taxon>Metazoa</taxon>
        <taxon>Ecdysozoa</taxon>
        <taxon>Arthropoda</taxon>
        <taxon>Crustacea</taxon>
        <taxon>Multicrustacea</taxon>
        <taxon>Malacostraca</taxon>
        <taxon>Eumalacostraca</taxon>
        <taxon>Eucarida</taxon>
        <taxon>Decapoda</taxon>
        <taxon>Pleocyemata</taxon>
        <taxon>Brachyura</taxon>
        <taxon>Eubrachyura</taxon>
        <taxon>Majoidea</taxon>
        <taxon>Majidae</taxon>
        <taxon>Chionoecetes</taxon>
    </lineage>
</organism>
<dbReference type="EMBL" id="JACEEZ010018700">
    <property type="protein sequence ID" value="KAG0716638.1"/>
    <property type="molecule type" value="Genomic_DNA"/>
</dbReference>
<protein>
    <submittedName>
        <fullName evidence="2">Uncharacterized protein</fullName>
    </submittedName>
</protein>
<feature type="compositionally biased region" description="Basic and acidic residues" evidence="1">
    <location>
        <begin position="77"/>
        <end position="89"/>
    </location>
</feature>
<gene>
    <name evidence="2" type="ORF">GWK47_009196</name>
</gene>
<evidence type="ECO:0000313" key="2">
    <source>
        <dbReference type="EMBL" id="KAG0716638.1"/>
    </source>
</evidence>
<comment type="caution">
    <text evidence="2">The sequence shown here is derived from an EMBL/GenBank/DDBJ whole genome shotgun (WGS) entry which is preliminary data.</text>
</comment>
<dbReference type="AlphaFoldDB" id="A0A8J4XYV6"/>
<name>A0A8J4XYV6_CHIOP</name>
<sequence length="101" mass="11586">MSTDKLWLVGAPATHERHRVVSRSQADPWRVLCVFAVPRKANPLRDLAFSSSQQHSIVQHHYSKANNSDIDPCGYPQERRRPLHEEYNGLKKSQIPDNRAS</sequence>
<dbReference type="Proteomes" id="UP000770661">
    <property type="component" value="Unassembled WGS sequence"/>
</dbReference>
<evidence type="ECO:0000313" key="3">
    <source>
        <dbReference type="Proteomes" id="UP000770661"/>
    </source>
</evidence>
<evidence type="ECO:0000256" key="1">
    <source>
        <dbReference type="SAM" id="MobiDB-lite"/>
    </source>
</evidence>
<reference evidence="2" key="1">
    <citation type="submission" date="2020-07" db="EMBL/GenBank/DDBJ databases">
        <title>The High-quality genome of the commercially important snow crab, Chionoecetes opilio.</title>
        <authorList>
            <person name="Jeong J.-H."/>
            <person name="Ryu S."/>
        </authorList>
    </citation>
    <scope>NUCLEOTIDE SEQUENCE</scope>
    <source>
        <strain evidence="2">MADBK_172401_WGS</strain>
        <tissue evidence="2">Digestive gland</tissue>
    </source>
</reference>